<reference evidence="2 3" key="1">
    <citation type="journal article" date="2013" name="Antonie Van Leeuwenhoek">
        <title>Echinimonas agarilytica gen. nov., sp. nov., a new gammaproteobacterium isolated from the sea urchin Strongylocentrotus intermedius.</title>
        <authorList>
            <person name="Nedashkovskaya O.I."/>
            <person name="Stenkova A.M."/>
            <person name="Zhukova N.V."/>
            <person name="Van Trappen S."/>
            <person name="Lee J.S."/>
            <person name="Kim S.B."/>
        </authorList>
    </citation>
    <scope>NUCLEOTIDE SEQUENCE [LARGE SCALE GENOMIC DNA]</scope>
    <source>
        <strain evidence="2 3">KMM 6351</strain>
    </source>
</reference>
<organism evidence="2 3">
    <name type="scientific">Echinimonas agarilytica</name>
    <dbReference type="NCBI Taxonomy" id="1215918"/>
    <lineage>
        <taxon>Bacteria</taxon>
        <taxon>Pseudomonadati</taxon>
        <taxon>Pseudomonadota</taxon>
        <taxon>Gammaproteobacteria</taxon>
        <taxon>Alteromonadales</taxon>
        <taxon>Echinimonadaceae</taxon>
        <taxon>Echinimonas</taxon>
    </lineage>
</organism>
<feature type="chain" id="PRO_5041277395" evidence="1">
    <location>
        <begin position="22"/>
        <end position="233"/>
    </location>
</feature>
<evidence type="ECO:0000313" key="3">
    <source>
        <dbReference type="Proteomes" id="UP001165393"/>
    </source>
</evidence>
<evidence type="ECO:0000313" key="2">
    <source>
        <dbReference type="EMBL" id="MCM2679594.1"/>
    </source>
</evidence>
<sequence length="233" mass="24952">MSPLSLGFDAKRSLLCLVAAAAVVMAGCASTSSPAPQKNSGFLTETYYDKLASVQAPEDQVVYRFIAPGFDKSAYHHAIITPVTVFPKPQPTEQISMEMMLTLQGKLTRLIEDAMASAIPITNTSAPGVLRVEMAITGISISNEDLAPYEYLPFALVAAGVNSAAGGRDQEVKLFLETKLTDSVSGDVLAVGVREISGEDLENVKEKLQAQHLNQGLEDAGKDMARAIKEMFQ</sequence>
<accession>A0AA41W5T8</accession>
<dbReference type="Pfam" id="PF11769">
    <property type="entry name" value="DUF3313"/>
    <property type="match status" value="1"/>
</dbReference>
<dbReference type="EMBL" id="JAMQGP010000003">
    <property type="protein sequence ID" value="MCM2679594.1"/>
    <property type="molecule type" value="Genomic_DNA"/>
</dbReference>
<dbReference type="AlphaFoldDB" id="A0AA41W5T8"/>
<dbReference type="InterPro" id="IPR021747">
    <property type="entry name" value="DUF3313"/>
</dbReference>
<comment type="caution">
    <text evidence="2">The sequence shown here is derived from an EMBL/GenBank/DDBJ whole genome shotgun (WGS) entry which is preliminary data.</text>
</comment>
<dbReference type="RefSeq" id="WP_251261041.1">
    <property type="nucleotide sequence ID" value="NZ_JAMQGP010000003.1"/>
</dbReference>
<proteinExistence type="predicted"/>
<dbReference type="Proteomes" id="UP001165393">
    <property type="component" value="Unassembled WGS sequence"/>
</dbReference>
<protein>
    <submittedName>
        <fullName evidence="2">DUF3313 domain-containing protein</fullName>
    </submittedName>
</protein>
<feature type="signal peptide" evidence="1">
    <location>
        <begin position="1"/>
        <end position="21"/>
    </location>
</feature>
<keyword evidence="1" id="KW-0732">Signal</keyword>
<name>A0AA41W5T8_9GAMM</name>
<evidence type="ECO:0000256" key="1">
    <source>
        <dbReference type="SAM" id="SignalP"/>
    </source>
</evidence>
<keyword evidence="3" id="KW-1185">Reference proteome</keyword>
<gene>
    <name evidence="2" type="ORF">NAF29_07920</name>
</gene>